<keyword evidence="2 5" id="KW-0472">Membrane</keyword>
<evidence type="ECO:0000256" key="5">
    <source>
        <dbReference type="PROSITE-ProRule" id="PRU00473"/>
    </source>
</evidence>
<accession>A0ABY6J5R3</accession>
<proteinExistence type="predicted"/>
<dbReference type="SUPFAM" id="SSF48452">
    <property type="entry name" value="TPR-like"/>
    <property type="match status" value="1"/>
</dbReference>
<dbReference type="InterPro" id="IPR019734">
    <property type="entry name" value="TPR_rpt"/>
</dbReference>
<dbReference type="InterPro" id="IPR036737">
    <property type="entry name" value="OmpA-like_sf"/>
</dbReference>
<dbReference type="Pfam" id="PF12895">
    <property type="entry name" value="ANAPC3"/>
    <property type="match status" value="1"/>
</dbReference>
<dbReference type="PROSITE" id="PS51123">
    <property type="entry name" value="OMPA_2"/>
    <property type="match status" value="1"/>
</dbReference>
<dbReference type="SUPFAM" id="SSF82171">
    <property type="entry name" value="DPP6 N-terminal domain-like"/>
    <property type="match status" value="1"/>
</dbReference>
<evidence type="ECO:0000259" key="7">
    <source>
        <dbReference type="PROSITE" id="PS51123"/>
    </source>
</evidence>
<sequence>MKLRILFTSVCFALLGGSASAQSVHYENAGKKAQQYFDDAITAAASYQYKQAISLLESALKAQPKFVDAYGQLGLTYVEMRQYQLAITTFDKLKQLDPEAIRPARIAYAKALAGLTRYEEALAAMNEYMATARTPSQTAIRLKGNYEFAVKAKQNPAPFEPRNLGDSINSKDPEYFPSLTIDDKTLVYTRRVEGRNEDFYVSRRDSLQWGRSRDMGEPVNTAFNEGAQNISQDGEMLVFTGCDFPNGRGSCDIYYSIKTAEGWQPPLNIGLAINTRDWESQPCLSPDRQTLYFVRATSDAGQDIFMSKRLPNGQWEQAQRLGPNINTRANESTPFIHADNQTLYFSSSGHPGFGGQDMFYSRRQADGSWGPAVNLGYPVNTVDEDASMVVAADGRTAYFASDRNDTRGALDIYSFELPAPARAQKTLYVRGFVYDAKTEKRLTAALELIDLQTGLHTATVNAGADGKYLVPLPLGKDYAFNVNRKGYLFYSDNFSLQASQDGQPFEKNIPLQPLEANAIVTLKNIFFETGKFTLREDSHTELDRLVTLLSDNASMKAEISGHTDNVGADKDNQQLSENRAKEVVKYLVSKGIAADRLSAKGYGESQPVATNDTEEGRAQNRRTVLKIISL</sequence>
<comment type="subcellular location">
    <subcellularLocation>
        <location evidence="1">Cell outer membrane</location>
    </subcellularLocation>
</comment>
<keyword evidence="4" id="KW-0802">TPR repeat</keyword>
<protein>
    <submittedName>
        <fullName evidence="8">OmpA family protein</fullName>
    </submittedName>
</protein>
<dbReference type="InterPro" id="IPR006664">
    <property type="entry name" value="OMP_bac"/>
</dbReference>
<dbReference type="PANTHER" id="PTHR30329">
    <property type="entry name" value="STATOR ELEMENT OF FLAGELLAR MOTOR COMPLEX"/>
    <property type="match status" value="1"/>
</dbReference>
<dbReference type="PROSITE" id="PS50005">
    <property type="entry name" value="TPR"/>
    <property type="match status" value="1"/>
</dbReference>
<dbReference type="Gene3D" id="2.120.10.30">
    <property type="entry name" value="TolB, C-terminal domain"/>
    <property type="match status" value="1"/>
</dbReference>
<feature type="chain" id="PRO_5046093845" evidence="6">
    <location>
        <begin position="22"/>
        <end position="630"/>
    </location>
</feature>
<dbReference type="InterPro" id="IPR011042">
    <property type="entry name" value="6-blade_b-propeller_TolB-like"/>
</dbReference>
<name>A0ABY6J5R3_9BACT</name>
<evidence type="ECO:0000313" key="9">
    <source>
        <dbReference type="Proteomes" id="UP001162741"/>
    </source>
</evidence>
<dbReference type="InterPro" id="IPR050330">
    <property type="entry name" value="Bact_OuterMem_StrucFunc"/>
</dbReference>
<dbReference type="Pfam" id="PF07676">
    <property type="entry name" value="PD40"/>
    <property type="match status" value="3"/>
</dbReference>
<feature type="signal peptide" evidence="6">
    <location>
        <begin position="1"/>
        <end position="21"/>
    </location>
</feature>
<feature type="domain" description="OmpA-like" evidence="7">
    <location>
        <begin position="515"/>
        <end position="630"/>
    </location>
</feature>
<evidence type="ECO:0000256" key="2">
    <source>
        <dbReference type="ARBA" id="ARBA00023136"/>
    </source>
</evidence>
<dbReference type="RefSeq" id="WP_264281583.1">
    <property type="nucleotide sequence ID" value="NZ_CP107006.1"/>
</dbReference>
<dbReference type="PRINTS" id="PR01021">
    <property type="entry name" value="OMPADOMAIN"/>
</dbReference>
<evidence type="ECO:0000313" key="8">
    <source>
        <dbReference type="EMBL" id="UYQ93519.1"/>
    </source>
</evidence>
<dbReference type="InterPro" id="IPR011659">
    <property type="entry name" value="WD40"/>
</dbReference>
<organism evidence="8 9">
    <name type="scientific">Chitinophaga horti</name>
    <dbReference type="NCBI Taxonomy" id="2920382"/>
    <lineage>
        <taxon>Bacteria</taxon>
        <taxon>Pseudomonadati</taxon>
        <taxon>Bacteroidota</taxon>
        <taxon>Chitinophagia</taxon>
        <taxon>Chitinophagales</taxon>
        <taxon>Chitinophagaceae</taxon>
        <taxon>Chitinophaga</taxon>
    </lineage>
</organism>
<dbReference type="InterPro" id="IPR011990">
    <property type="entry name" value="TPR-like_helical_dom_sf"/>
</dbReference>
<gene>
    <name evidence="8" type="ORF">MKQ68_00195</name>
</gene>
<keyword evidence="9" id="KW-1185">Reference proteome</keyword>
<dbReference type="Pfam" id="PF00691">
    <property type="entry name" value="OmpA"/>
    <property type="match status" value="1"/>
</dbReference>
<dbReference type="SUPFAM" id="SSF103088">
    <property type="entry name" value="OmpA-like"/>
    <property type="match status" value="1"/>
</dbReference>
<reference evidence="8" key="1">
    <citation type="submission" date="2022-10" db="EMBL/GenBank/DDBJ databases">
        <title>Chitinophaga sp. nov., isolated from soil.</title>
        <authorList>
            <person name="Jeon C.O."/>
        </authorList>
    </citation>
    <scope>NUCLEOTIDE SEQUENCE</scope>
    <source>
        <strain evidence="8">R8</strain>
    </source>
</reference>
<dbReference type="SMART" id="SM00028">
    <property type="entry name" value="TPR"/>
    <property type="match status" value="2"/>
</dbReference>
<dbReference type="Gene3D" id="3.30.1330.60">
    <property type="entry name" value="OmpA-like domain"/>
    <property type="match status" value="1"/>
</dbReference>
<dbReference type="Proteomes" id="UP001162741">
    <property type="component" value="Chromosome"/>
</dbReference>
<dbReference type="InterPro" id="IPR006665">
    <property type="entry name" value="OmpA-like"/>
</dbReference>
<keyword evidence="3" id="KW-0998">Cell outer membrane</keyword>
<keyword evidence="6" id="KW-0732">Signal</keyword>
<dbReference type="CDD" id="cd07185">
    <property type="entry name" value="OmpA_C-like"/>
    <property type="match status" value="1"/>
</dbReference>
<evidence type="ECO:0000256" key="4">
    <source>
        <dbReference type="PROSITE-ProRule" id="PRU00339"/>
    </source>
</evidence>
<evidence type="ECO:0000256" key="3">
    <source>
        <dbReference type="ARBA" id="ARBA00023237"/>
    </source>
</evidence>
<dbReference type="PRINTS" id="PR01023">
    <property type="entry name" value="NAFLGMOTY"/>
</dbReference>
<dbReference type="PANTHER" id="PTHR30329:SF21">
    <property type="entry name" value="LIPOPROTEIN YIAD-RELATED"/>
    <property type="match status" value="1"/>
</dbReference>
<feature type="repeat" description="TPR" evidence="4">
    <location>
        <begin position="67"/>
        <end position="100"/>
    </location>
</feature>
<dbReference type="Gene3D" id="1.25.40.10">
    <property type="entry name" value="Tetratricopeptide repeat domain"/>
    <property type="match status" value="1"/>
</dbReference>
<evidence type="ECO:0000256" key="1">
    <source>
        <dbReference type="ARBA" id="ARBA00004442"/>
    </source>
</evidence>
<dbReference type="EMBL" id="CP107006">
    <property type="protein sequence ID" value="UYQ93519.1"/>
    <property type="molecule type" value="Genomic_DNA"/>
</dbReference>
<evidence type="ECO:0000256" key="6">
    <source>
        <dbReference type="SAM" id="SignalP"/>
    </source>
</evidence>